<proteinExistence type="predicted"/>
<sequence length="257" mass="27023">MAANFAEHSCHLHRKTAGMTVVETDDLVIADGDVADDTFNIITGTRFTESTVDIRIAETVAMIGGRFSWWVDSTSTPGNLSDRIAAAGFPALEPEPGMVADLASLPALEVPPGLRIERVRDAGQLADYAAILAANWSPPASGVIRFYERAAVAALDPACQTRCFVGYVGDAAVCAAEAFLAHGVAGIYNISTLAGFRRRGFGRAITLSALLAARAEGFGTAVLQTSPDGQELYRGLGFTVAGSFTEHSVTGSRRSDP</sequence>
<dbReference type="InterPro" id="IPR000182">
    <property type="entry name" value="GNAT_dom"/>
</dbReference>
<dbReference type="EMBL" id="FWXV01000009">
    <property type="protein sequence ID" value="SMD23419.1"/>
    <property type="molecule type" value="Genomic_DNA"/>
</dbReference>
<dbReference type="GO" id="GO:0016747">
    <property type="term" value="F:acyltransferase activity, transferring groups other than amino-acyl groups"/>
    <property type="evidence" value="ECO:0007669"/>
    <property type="project" value="InterPro"/>
</dbReference>
<reference evidence="2 3" key="1">
    <citation type="submission" date="2017-04" db="EMBL/GenBank/DDBJ databases">
        <authorList>
            <person name="Afonso C.L."/>
            <person name="Miller P.J."/>
            <person name="Scott M.A."/>
            <person name="Spackman E."/>
            <person name="Goraichik I."/>
            <person name="Dimitrov K.M."/>
            <person name="Suarez D.L."/>
            <person name="Swayne D.E."/>
        </authorList>
    </citation>
    <scope>NUCLEOTIDE SEQUENCE [LARGE SCALE GENOMIC DNA]</scope>
    <source>
        <strain evidence="2 3">DSM 43828</strain>
    </source>
</reference>
<feature type="domain" description="N-acetyltransferase" evidence="1">
    <location>
        <begin position="114"/>
        <end position="257"/>
    </location>
</feature>
<keyword evidence="2" id="KW-0808">Transferase</keyword>
<keyword evidence="3" id="KW-1185">Reference proteome</keyword>
<dbReference type="InterPro" id="IPR016181">
    <property type="entry name" value="Acyl_CoA_acyltransferase"/>
</dbReference>
<evidence type="ECO:0000313" key="3">
    <source>
        <dbReference type="Proteomes" id="UP000192674"/>
    </source>
</evidence>
<gene>
    <name evidence="2" type="ORF">SAMN05661093_07961</name>
</gene>
<dbReference type="OrthoDB" id="5243104at2"/>
<dbReference type="Proteomes" id="UP000192674">
    <property type="component" value="Unassembled WGS sequence"/>
</dbReference>
<dbReference type="AlphaFoldDB" id="A0A1Y5Y280"/>
<name>A0A1Y5Y280_KIBAR</name>
<dbReference type="SUPFAM" id="SSF55729">
    <property type="entry name" value="Acyl-CoA N-acyltransferases (Nat)"/>
    <property type="match status" value="1"/>
</dbReference>
<organism evidence="2 3">
    <name type="scientific">Kibdelosporangium aridum</name>
    <dbReference type="NCBI Taxonomy" id="2030"/>
    <lineage>
        <taxon>Bacteria</taxon>
        <taxon>Bacillati</taxon>
        <taxon>Actinomycetota</taxon>
        <taxon>Actinomycetes</taxon>
        <taxon>Pseudonocardiales</taxon>
        <taxon>Pseudonocardiaceae</taxon>
        <taxon>Kibdelosporangium</taxon>
    </lineage>
</organism>
<accession>A0A1Y5Y280</accession>
<evidence type="ECO:0000313" key="2">
    <source>
        <dbReference type="EMBL" id="SMD23419.1"/>
    </source>
</evidence>
<evidence type="ECO:0000259" key="1">
    <source>
        <dbReference type="PROSITE" id="PS51186"/>
    </source>
</evidence>
<dbReference type="PROSITE" id="PS51186">
    <property type="entry name" value="GNAT"/>
    <property type="match status" value="1"/>
</dbReference>
<dbReference type="Gene3D" id="3.40.630.30">
    <property type="match status" value="1"/>
</dbReference>
<dbReference type="Pfam" id="PF00583">
    <property type="entry name" value="Acetyltransf_1"/>
    <property type="match status" value="1"/>
</dbReference>
<protein>
    <submittedName>
        <fullName evidence="2">Acetyltransferase (GNAT) family protein</fullName>
    </submittedName>
</protein>